<dbReference type="InterPro" id="IPR013113">
    <property type="entry name" value="SIP_FAD-bd"/>
</dbReference>
<dbReference type="Gene3D" id="3.40.50.80">
    <property type="entry name" value="Nucleotide-binding domain of ferredoxin-NADP reductase (FNR) module"/>
    <property type="match status" value="1"/>
</dbReference>
<dbReference type="Pfam" id="PF08021">
    <property type="entry name" value="FAD_binding_9"/>
    <property type="match status" value="1"/>
</dbReference>
<dbReference type="Proteomes" id="UP000642748">
    <property type="component" value="Unassembled WGS sequence"/>
</dbReference>
<dbReference type="GO" id="GO:0016491">
    <property type="term" value="F:oxidoreductase activity"/>
    <property type="evidence" value="ECO:0007669"/>
    <property type="project" value="InterPro"/>
</dbReference>
<comment type="caution">
    <text evidence="2">The sequence shown here is derived from an EMBL/GenBank/DDBJ whole genome shotgun (WGS) entry which is preliminary data.</text>
</comment>
<feature type="domain" description="FAD-binding FR-type" evidence="1">
    <location>
        <begin position="8"/>
        <end position="109"/>
    </location>
</feature>
<dbReference type="RefSeq" id="WP_203916216.1">
    <property type="nucleotide sequence ID" value="NZ_BONZ01000007.1"/>
</dbReference>
<name>A0A8J3QM01_9ACTN</name>
<dbReference type="InterPro" id="IPR017927">
    <property type="entry name" value="FAD-bd_FR_type"/>
</dbReference>
<evidence type="ECO:0000259" key="1">
    <source>
        <dbReference type="PROSITE" id="PS51384"/>
    </source>
</evidence>
<dbReference type="Gene3D" id="2.40.30.10">
    <property type="entry name" value="Translation factors"/>
    <property type="match status" value="1"/>
</dbReference>
<dbReference type="InterPro" id="IPR039374">
    <property type="entry name" value="SIP_fam"/>
</dbReference>
<protein>
    <recommendedName>
        <fullName evidence="1">FAD-binding FR-type domain-containing protein</fullName>
    </recommendedName>
</protein>
<reference evidence="2" key="1">
    <citation type="submission" date="2021-01" db="EMBL/GenBank/DDBJ databases">
        <title>Whole genome shotgun sequence of Rugosimonospora africana NBRC 104875.</title>
        <authorList>
            <person name="Komaki H."/>
            <person name="Tamura T."/>
        </authorList>
    </citation>
    <scope>NUCLEOTIDE SEQUENCE</scope>
    <source>
        <strain evidence="2">NBRC 104875</strain>
    </source>
</reference>
<dbReference type="InterPro" id="IPR017938">
    <property type="entry name" value="Riboflavin_synthase-like_b-brl"/>
</dbReference>
<proteinExistence type="predicted"/>
<dbReference type="PANTHER" id="PTHR30157">
    <property type="entry name" value="FERRIC REDUCTASE, NADPH-DEPENDENT"/>
    <property type="match status" value="1"/>
</dbReference>
<dbReference type="SUPFAM" id="SSF63380">
    <property type="entry name" value="Riboflavin synthase domain-like"/>
    <property type="match status" value="1"/>
</dbReference>
<dbReference type="AlphaFoldDB" id="A0A8J3QM01"/>
<dbReference type="InterPro" id="IPR039261">
    <property type="entry name" value="FNR_nucleotide-bd"/>
</dbReference>
<evidence type="ECO:0000313" key="3">
    <source>
        <dbReference type="Proteomes" id="UP000642748"/>
    </source>
</evidence>
<accession>A0A8J3QM01</accession>
<dbReference type="PROSITE" id="PS51384">
    <property type="entry name" value="FAD_FR"/>
    <property type="match status" value="1"/>
</dbReference>
<gene>
    <name evidence="2" type="ORF">Raf01_06690</name>
</gene>
<dbReference type="EMBL" id="BONZ01000007">
    <property type="protein sequence ID" value="GIH12497.1"/>
    <property type="molecule type" value="Genomic_DNA"/>
</dbReference>
<organism evidence="2 3">
    <name type="scientific">Rugosimonospora africana</name>
    <dbReference type="NCBI Taxonomy" id="556532"/>
    <lineage>
        <taxon>Bacteria</taxon>
        <taxon>Bacillati</taxon>
        <taxon>Actinomycetota</taxon>
        <taxon>Actinomycetes</taxon>
        <taxon>Micromonosporales</taxon>
        <taxon>Micromonosporaceae</taxon>
        <taxon>Rugosimonospora</taxon>
    </lineage>
</organism>
<sequence>MRNPILDALFIRATVVSVAPAGRFRKVRLSAPKLAGVDWTPGQQVRIDCGPDTAFAPTLRTYSVWDHEDDWLDGYCLVHGDGPGSIWAAQADAGQQVRITKPKGDFVIRPADCHVFVGDETASAAFGPMIRALPDDVPVHTIVETGTEADRLPLTRDVTWLLRSPGTPPEDPSALLAAVAEAKLPDVPGSAYLAGEARTIQAVRNVLVNDRGWARKSVYTKPFWTPGKRGLE</sequence>
<dbReference type="PANTHER" id="PTHR30157:SF0">
    <property type="entry name" value="NADPH-DEPENDENT FERRIC-CHELATE REDUCTASE"/>
    <property type="match status" value="1"/>
</dbReference>
<dbReference type="CDD" id="cd06193">
    <property type="entry name" value="siderophore_interacting"/>
    <property type="match status" value="1"/>
</dbReference>
<keyword evidence="3" id="KW-1185">Reference proteome</keyword>
<dbReference type="InterPro" id="IPR007037">
    <property type="entry name" value="SIP_rossman_dom"/>
</dbReference>
<dbReference type="Pfam" id="PF04954">
    <property type="entry name" value="SIP"/>
    <property type="match status" value="1"/>
</dbReference>
<evidence type="ECO:0000313" key="2">
    <source>
        <dbReference type="EMBL" id="GIH12497.1"/>
    </source>
</evidence>